<dbReference type="Proteomes" id="UP000013307">
    <property type="component" value="Chromosome"/>
</dbReference>
<organism evidence="2 3">
    <name type="scientific">Archaeoglobus sulfaticallidus PM70-1</name>
    <dbReference type="NCBI Taxonomy" id="387631"/>
    <lineage>
        <taxon>Archaea</taxon>
        <taxon>Methanobacteriati</taxon>
        <taxon>Methanobacteriota</taxon>
        <taxon>Archaeoglobi</taxon>
        <taxon>Archaeoglobales</taxon>
        <taxon>Archaeoglobaceae</taxon>
        <taxon>Archaeoglobus</taxon>
    </lineage>
</organism>
<dbReference type="HOGENOM" id="CLU_2447501_0_0_2"/>
<reference evidence="2 3" key="1">
    <citation type="journal article" date="2013" name="Genome Announc.">
        <title>Complete Genome Sequence of the Thermophilic and Facultatively Chemolithoautotrophic Sulfate Reducer Archaeoglobus sulfaticallidus Strain PM70-1T.</title>
        <authorList>
            <person name="Stokke R."/>
            <person name="Hocking W.P."/>
            <person name="Steinsbu B.O."/>
            <person name="Steen I.H."/>
        </authorList>
    </citation>
    <scope>NUCLEOTIDE SEQUENCE [LARGE SCALE GENOMIC DNA]</scope>
    <source>
        <strain evidence="2">PM70-1</strain>
    </source>
</reference>
<dbReference type="KEGG" id="ast:Asulf_02244"/>
<keyword evidence="3" id="KW-1185">Reference proteome</keyword>
<sequence length="89" mass="9530">MSVVISLSPGIPLIPLMLAANSSIELMSITISFASATIVTVVILTYISYKAFRPPEIFHGREDVIAGLIIAAVGAITHIIEIKPKRVTQ</sequence>
<feature type="transmembrane region" description="Helical" evidence="1">
    <location>
        <begin position="64"/>
        <end position="80"/>
    </location>
</feature>
<evidence type="ECO:0000313" key="3">
    <source>
        <dbReference type="Proteomes" id="UP000013307"/>
    </source>
</evidence>
<proteinExistence type="predicted"/>
<gene>
    <name evidence="2" type="ORF">Asulf_02244</name>
</gene>
<accession>N0BIP4</accession>
<dbReference type="RefSeq" id="WP_015591793.1">
    <property type="nucleotide sequence ID" value="NC_021169.1"/>
</dbReference>
<evidence type="ECO:0000313" key="2">
    <source>
        <dbReference type="EMBL" id="AGK62197.1"/>
    </source>
</evidence>
<name>N0BIP4_9EURY</name>
<dbReference type="EMBL" id="CP005290">
    <property type="protein sequence ID" value="AGK62197.1"/>
    <property type="molecule type" value="Genomic_DNA"/>
</dbReference>
<keyword evidence="1" id="KW-1133">Transmembrane helix</keyword>
<dbReference type="GeneID" id="15393876"/>
<keyword evidence="1" id="KW-0472">Membrane</keyword>
<feature type="transmembrane region" description="Helical" evidence="1">
    <location>
        <begin position="29"/>
        <end position="52"/>
    </location>
</feature>
<dbReference type="AlphaFoldDB" id="N0BIP4"/>
<evidence type="ECO:0000256" key="1">
    <source>
        <dbReference type="SAM" id="Phobius"/>
    </source>
</evidence>
<keyword evidence="1" id="KW-0812">Transmembrane</keyword>
<protein>
    <submittedName>
        <fullName evidence="2">Uncharacterized protein</fullName>
    </submittedName>
</protein>
<dbReference type="STRING" id="387631.Asulf_02244"/>